<accession>A0A1E5JRY5</accession>
<dbReference type="Pfam" id="PF12697">
    <property type="entry name" value="Abhydrolase_6"/>
    <property type="match status" value="1"/>
</dbReference>
<dbReference type="InterPro" id="IPR029058">
    <property type="entry name" value="AB_hydrolase_fold"/>
</dbReference>
<evidence type="ECO:0000313" key="2">
    <source>
        <dbReference type="EMBL" id="OEH47173.1"/>
    </source>
</evidence>
<dbReference type="Proteomes" id="UP000095229">
    <property type="component" value="Unassembled WGS sequence"/>
</dbReference>
<dbReference type="InterPro" id="IPR000073">
    <property type="entry name" value="AB_hydrolase_1"/>
</dbReference>
<dbReference type="RefSeq" id="WP_058516117.1">
    <property type="nucleotide sequence ID" value="NZ_CAAAIE010000018.1"/>
</dbReference>
<dbReference type="PATRIC" id="fig|45071.6.peg.15"/>
<name>A0A1E5JRY5_9GAMM</name>
<proteinExistence type="predicted"/>
<feature type="domain" description="AB hydrolase-1" evidence="1">
    <location>
        <begin position="122"/>
        <end position="266"/>
    </location>
</feature>
<sequence length="503" mass="56479">MRARLFKLLKTLTKLLCLGLVILLGLRIFDSQRGPALELWHTYVPKERHAKELDKLNWTQYISIENTLFDAVRTEVTEKLDRKEHVPINRYYSGSPVYPEKFPTDWNRSYILEPQSPAVGAVVFLHGLTDSPYSLRHIARRYVAHGYVAIAIRLPAHGTVPAALTDVKWEDWLAATRLAVREARRRIGPSKPLHLVGFSNGGALALKYTLDSLENRQLTRPDKIILISPMIGVTRFARFAGFAALPAILPPFAKAAWLSILPEFNPFKYNSFPVNGASQSHRLTSVLQQQIVRLAHENRLIELPPVLTFQSVMDFTVSTRAIITAFYDNLPANGSELVLFDLNRAAKLGLLLRPSADTAVARLLNKPPRKFRTVVITNADVDSIDVVERVTEAGSVNESVSPLGLAYPRDVYSLSHVAVPFPVSDSLYGLFPDSKKYGIQLGTIASRGERNVLIISLDSILRLSSNPFFPYMIKRIEAYIPSPTQEVVWVVRPNKLRSESLKK</sequence>
<reference evidence="2 3" key="1">
    <citation type="submission" date="2016-02" db="EMBL/GenBank/DDBJ databases">
        <title>Secondary metabolites in Legionella.</title>
        <authorList>
            <person name="Tobias N.J."/>
            <person name="Bode H.B."/>
        </authorList>
    </citation>
    <scope>NUCLEOTIDE SEQUENCE [LARGE SCALE GENOMIC DNA]</scope>
    <source>
        <strain evidence="2 3">DSM 19216</strain>
    </source>
</reference>
<organism evidence="2 3">
    <name type="scientific">Legionella parisiensis</name>
    <dbReference type="NCBI Taxonomy" id="45071"/>
    <lineage>
        <taxon>Bacteria</taxon>
        <taxon>Pseudomonadati</taxon>
        <taxon>Pseudomonadota</taxon>
        <taxon>Gammaproteobacteria</taxon>
        <taxon>Legionellales</taxon>
        <taxon>Legionellaceae</taxon>
        <taxon>Legionella</taxon>
    </lineage>
</organism>
<dbReference type="InterPro" id="IPR051044">
    <property type="entry name" value="MAG_DAG_Lipase"/>
</dbReference>
<dbReference type="AlphaFoldDB" id="A0A1E5JRY5"/>
<comment type="caution">
    <text evidence="2">The sequence shown here is derived from an EMBL/GenBank/DDBJ whole genome shotgun (WGS) entry which is preliminary data.</text>
</comment>
<dbReference type="STRING" id="45071.Lpar_0012"/>
<gene>
    <name evidence="2" type="ORF">lpari_01827</name>
</gene>
<keyword evidence="3" id="KW-1185">Reference proteome</keyword>
<dbReference type="OrthoDB" id="8476759at2"/>
<evidence type="ECO:0000259" key="1">
    <source>
        <dbReference type="Pfam" id="PF12697"/>
    </source>
</evidence>
<dbReference type="SUPFAM" id="SSF53474">
    <property type="entry name" value="alpha/beta-Hydrolases"/>
    <property type="match status" value="1"/>
</dbReference>
<dbReference type="Gene3D" id="3.40.50.1820">
    <property type="entry name" value="alpha/beta hydrolase"/>
    <property type="match status" value="1"/>
</dbReference>
<dbReference type="EMBL" id="LSOG01000055">
    <property type="protein sequence ID" value="OEH47173.1"/>
    <property type="molecule type" value="Genomic_DNA"/>
</dbReference>
<protein>
    <submittedName>
        <fullName evidence="2">Thermostable monoacylglycerol lipase</fullName>
    </submittedName>
</protein>
<dbReference type="PANTHER" id="PTHR11614">
    <property type="entry name" value="PHOSPHOLIPASE-RELATED"/>
    <property type="match status" value="1"/>
</dbReference>
<evidence type="ECO:0000313" key="3">
    <source>
        <dbReference type="Proteomes" id="UP000095229"/>
    </source>
</evidence>